<dbReference type="AlphaFoldDB" id="A0A2T8IM62"/>
<evidence type="ECO:0000259" key="6">
    <source>
        <dbReference type="PROSITE" id="PS51005"/>
    </source>
</evidence>
<reference evidence="7" key="1">
    <citation type="submission" date="2018-04" db="EMBL/GenBank/DDBJ databases">
        <title>WGS assembly of Panicum hallii.</title>
        <authorList>
            <person name="Lovell J."/>
            <person name="Jenkins J."/>
            <person name="Lowry D."/>
            <person name="Mamidi S."/>
            <person name="Sreedasyam A."/>
            <person name="Weng X."/>
            <person name="Barry K."/>
            <person name="Bonette J."/>
            <person name="Campitelli B."/>
            <person name="Daum C."/>
            <person name="Gordon S."/>
            <person name="Gould B."/>
            <person name="Lipzen A."/>
            <person name="Macqueen A."/>
            <person name="Palacio-Mejia J."/>
            <person name="Plott C."/>
            <person name="Shakirov E."/>
            <person name="Shu S."/>
            <person name="Yoshinaga Y."/>
            <person name="Zane M."/>
            <person name="Rokhsar D."/>
            <person name="Grimwood J."/>
            <person name="Schmutz J."/>
            <person name="Juenger T."/>
        </authorList>
    </citation>
    <scope>NUCLEOTIDE SEQUENCE [LARGE SCALE GENOMIC DNA]</scope>
    <source>
        <strain evidence="7">FIL2</strain>
    </source>
</reference>
<keyword evidence="2" id="KW-0238">DNA-binding</keyword>
<dbReference type="Gene3D" id="2.170.150.80">
    <property type="entry name" value="NAC domain"/>
    <property type="match status" value="1"/>
</dbReference>
<dbReference type="PANTHER" id="PTHR31744:SF92">
    <property type="entry name" value="NAC DOMAIN-CONTAINING PROTEIN 87"/>
    <property type="match status" value="1"/>
</dbReference>
<keyword evidence="1" id="KW-0805">Transcription regulation</keyword>
<feature type="domain" description="NAC" evidence="6">
    <location>
        <begin position="26"/>
        <end position="185"/>
    </location>
</feature>
<dbReference type="InterPro" id="IPR003441">
    <property type="entry name" value="NAC-dom"/>
</dbReference>
<protein>
    <recommendedName>
        <fullName evidence="6">NAC domain-containing protein</fullName>
    </recommendedName>
</protein>
<dbReference type="GO" id="GO:0005634">
    <property type="term" value="C:nucleus"/>
    <property type="evidence" value="ECO:0007669"/>
    <property type="project" value="UniProtKB-ARBA"/>
</dbReference>
<name>A0A2T8IM62_9POAL</name>
<dbReference type="GO" id="GO:0006355">
    <property type="term" value="P:regulation of DNA-templated transcription"/>
    <property type="evidence" value="ECO:0007669"/>
    <property type="project" value="InterPro"/>
</dbReference>
<evidence type="ECO:0000256" key="2">
    <source>
        <dbReference type="ARBA" id="ARBA00023125"/>
    </source>
</evidence>
<keyword evidence="3" id="KW-0804">Transcription</keyword>
<evidence type="ECO:0000313" key="7">
    <source>
        <dbReference type="EMBL" id="PVH38761.1"/>
    </source>
</evidence>
<gene>
    <name evidence="7" type="ORF">PAHAL_5G346900</name>
</gene>
<dbReference type="Pfam" id="PF02365">
    <property type="entry name" value="NAM"/>
    <property type="match status" value="1"/>
</dbReference>
<dbReference type="SUPFAM" id="SSF101941">
    <property type="entry name" value="NAC domain"/>
    <property type="match status" value="1"/>
</dbReference>
<evidence type="ECO:0000256" key="3">
    <source>
        <dbReference type="ARBA" id="ARBA00023163"/>
    </source>
</evidence>
<sequence>MSGSPPLPLSPSQEAGRPGNPLPTDLPRGYRFRPTDAELINHHLKPKLLGYHRPGKSIVIPEVDLRKVEPWDLPDTSRLDTSEWYVFNLRRHRGGFRIRVDRATPGGYWILTRKKRVMDDGNNRMVIGTKKTFFHYRGKAPKGTKNEEWVMHEYGVEVLPPAAPSAVPPPRPGRRRYCIRSCSTS</sequence>
<dbReference type="Proteomes" id="UP000243499">
    <property type="component" value="Chromosome 5"/>
</dbReference>
<accession>A0A2T8IM62</accession>
<dbReference type="PANTHER" id="PTHR31744">
    <property type="entry name" value="PROTEIN CUP-SHAPED COTYLEDON 2-RELATED"/>
    <property type="match status" value="1"/>
</dbReference>
<dbReference type="InterPro" id="IPR036093">
    <property type="entry name" value="NAC_dom_sf"/>
</dbReference>
<keyword evidence="4" id="KW-0539">Nucleus</keyword>
<evidence type="ECO:0000256" key="1">
    <source>
        <dbReference type="ARBA" id="ARBA00023015"/>
    </source>
</evidence>
<proteinExistence type="predicted"/>
<organism evidence="7">
    <name type="scientific">Panicum hallii</name>
    <dbReference type="NCBI Taxonomy" id="206008"/>
    <lineage>
        <taxon>Eukaryota</taxon>
        <taxon>Viridiplantae</taxon>
        <taxon>Streptophyta</taxon>
        <taxon>Embryophyta</taxon>
        <taxon>Tracheophyta</taxon>
        <taxon>Spermatophyta</taxon>
        <taxon>Magnoliopsida</taxon>
        <taxon>Liliopsida</taxon>
        <taxon>Poales</taxon>
        <taxon>Poaceae</taxon>
        <taxon>PACMAD clade</taxon>
        <taxon>Panicoideae</taxon>
        <taxon>Panicodae</taxon>
        <taxon>Paniceae</taxon>
        <taxon>Panicinae</taxon>
        <taxon>Panicum</taxon>
        <taxon>Panicum sect. Panicum</taxon>
    </lineage>
</organism>
<dbReference type="Gramene" id="PVH38761">
    <property type="protein sequence ID" value="PVH38761"/>
    <property type="gene ID" value="PAHAL_5G346900"/>
</dbReference>
<dbReference type="PROSITE" id="PS51005">
    <property type="entry name" value="NAC"/>
    <property type="match status" value="1"/>
</dbReference>
<feature type="region of interest" description="Disordered" evidence="5">
    <location>
        <begin position="1"/>
        <end position="28"/>
    </location>
</feature>
<evidence type="ECO:0000256" key="5">
    <source>
        <dbReference type="SAM" id="MobiDB-lite"/>
    </source>
</evidence>
<dbReference type="EMBL" id="CM008050">
    <property type="protein sequence ID" value="PVH38761.1"/>
    <property type="molecule type" value="Genomic_DNA"/>
</dbReference>
<evidence type="ECO:0000256" key="4">
    <source>
        <dbReference type="ARBA" id="ARBA00023242"/>
    </source>
</evidence>
<dbReference type="GO" id="GO:0003677">
    <property type="term" value="F:DNA binding"/>
    <property type="evidence" value="ECO:0007669"/>
    <property type="project" value="UniProtKB-KW"/>
</dbReference>